<name>D2BRP4_DICZ5</name>
<dbReference type="Proteomes" id="UP000001446">
    <property type="component" value="Chromosome"/>
</dbReference>
<dbReference type="KEGG" id="ddc:Dd586_0554"/>
<sequence length="57" mass="6269">MHPGQNLRELPPGRLPCRRAQLAGCDGDPAVRVYCFPVGFNLVDDIEIESPHQAALQ</sequence>
<proteinExistence type="predicted"/>
<dbReference type="EMBL" id="CP001836">
    <property type="protein sequence ID" value="ACZ75448.1"/>
    <property type="molecule type" value="Genomic_DNA"/>
</dbReference>
<accession>D2BRP4</accession>
<gene>
    <name evidence="1" type="ordered locus">Dd586_0554</name>
</gene>
<dbReference type="STRING" id="590409.Dd586_0554"/>
<keyword evidence="2" id="KW-1185">Reference proteome</keyword>
<dbReference type="RefSeq" id="WP_012883299.1">
    <property type="nucleotide sequence ID" value="NC_013592.1"/>
</dbReference>
<protein>
    <submittedName>
        <fullName evidence="1">Uncharacterized protein</fullName>
    </submittedName>
</protein>
<evidence type="ECO:0000313" key="1">
    <source>
        <dbReference type="EMBL" id="ACZ75448.1"/>
    </source>
</evidence>
<dbReference type="AlphaFoldDB" id="D2BRP4"/>
<dbReference type="HOGENOM" id="CLU_211425_0_0_6"/>
<reference evidence="1" key="1">
    <citation type="submission" date="2009-12" db="EMBL/GenBank/DDBJ databases">
        <title>Complete sequence of Dickeya dadantii Ech586.</title>
        <authorList>
            <consortium name="US DOE Joint Genome Institute"/>
            <person name="Lucas S."/>
            <person name="Copeland A."/>
            <person name="Lapidus A."/>
            <person name="Glavina del Rio T."/>
            <person name="Tice H."/>
            <person name="Bruce D."/>
            <person name="Goodwin L."/>
            <person name="Pitluck S."/>
            <person name="Munk A.C."/>
            <person name="Brettin T."/>
            <person name="Detter J.C."/>
            <person name="Han C."/>
            <person name="Tapia R."/>
            <person name="Larimer F."/>
            <person name="Land M."/>
            <person name="Hauser L."/>
            <person name="Kyrpides N."/>
            <person name="Mikhailova N."/>
            <person name="Balakrishnan V."/>
            <person name="Glasner J."/>
            <person name="Perna N.T."/>
        </authorList>
    </citation>
    <scope>NUCLEOTIDE SEQUENCE [LARGE SCALE GENOMIC DNA]</scope>
    <source>
        <strain evidence="1">Ech586</strain>
    </source>
</reference>
<evidence type="ECO:0000313" key="2">
    <source>
        <dbReference type="Proteomes" id="UP000001446"/>
    </source>
</evidence>
<dbReference type="GeneID" id="62087353"/>
<organism evidence="1 2">
    <name type="scientific">Dickeya zeae (strain Ech586)</name>
    <name type="common">Dickeya dadantii (strain Ech586)</name>
    <dbReference type="NCBI Taxonomy" id="590409"/>
    <lineage>
        <taxon>Bacteria</taxon>
        <taxon>Pseudomonadati</taxon>
        <taxon>Pseudomonadota</taxon>
        <taxon>Gammaproteobacteria</taxon>
        <taxon>Enterobacterales</taxon>
        <taxon>Pectobacteriaceae</taxon>
        <taxon>Dickeya</taxon>
        <taxon>Dickeya parazeae</taxon>
    </lineage>
</organism>